<keyword evidence="3" id="KW-1185">Reference proteome</keyword>
<gene>
    <name evidence="2" type="ORF">FDP08_12830</name>
</gene>
<organism evidence="2 3">
    <name type="scientific">Marinobacter panjinensis</name>
    <dbReference type="NCBI Taxonomy" id="2576384"/>
    <lineage>
        <taxon>Bacteria</taxon>
        <taxon>Pseudomonadati</taxon>
        <taxon>Pseudomonadota</taxon>
        <taxon>Gammaproteobacteria</taxon>
        <taxon>Pseudomonadales</taxon>
        <taxon>Marinobacteraceae</taxon>
        <taxon>Marinobacter</taxon>
    </lineage>
</organism>
<dbReference type="InterPro" id="IPR041657">
    <property type="entry name" value="HTH_17"/>
</dbReference>
<dbReference type="AlphaFoldDB" id="A0A4U6R5V1"/>
<dbReference type="EMBL" id="SZYH01000001">
    <property type="protein sequence ID" value="TKV68911.1"/>
    <property type="molecule type" value="Genomic_DNA"/>
</dbReference>
<reference evidence="2 3" key="1">
    <citation type="submission" date="2019-05" db="EMBL/GenBank/DDBJ databases">
        <title>Marinobacter panjinensis sp. nov., a moderately halophilic bacterium isolated from sea tidal flat environment.</title>
        <authorList>
            <person name="Yang W."/>
            <person name="An M."/>
            <person name="He W."/>
            <person name="Luo X."/>
            <person name="Zhu L."/>
            <person name="Chen G."/>
            <person name="Zhang Y."/>
            <person name="Wang Y."/>
        </authorList>
    </citation>
    <scope>NUCLEOTIDE SEQUENCE [LARGE SCALE GENOMIC DNA]</scope>
    <source>
        <strain evidence="2 3">PJ-16</strain>
    </source>
</reference>
<feature type="domain" description="Helix-turn-helix" evidence="1">
    <location>
        <begin position="9"/>
        <end position="56"/>
    </location>
</feature>
<dbReference type="Gene3D" id="1.10.238.160">
    <property type="match status" value="1"/>
</dbReference>
<sequence length="70" mass="8282">MKNTSLQMYFTDTEVGNYYSVSRGTIRRWIREGKFPRGKKLSSGSTRWLRSDIEEFDQAVLRMNEEMPAE</sequence>
<dbReference type="RefSeq" id="WP_135954151.1">
    <property type="nucleotide sequence ID" value="NZ_JANRHC010000002.1"/>
</dbReference>
<dbReference type="OrthoDB" id="5298532at2"/>
<dbReference type="Pfam" id="PF12728">
    <property type="entry name" value="HTH_17"/>
    <property type="match status" value="1"/>
</dbReference>
<dbReference type="SUPFAM" id="SSF46955">
    <property type="entry name" value="Putative DNA-binding domain"/>
    <property type="match status" value="1"/>
</dbReference>
<name>A0A4U6R5V1_9GAMM</name>
<protein>
    <submittedName>
        <fullName evidence="2">Helix-turn-helix domain-containing protein</fullName>
    </submittedName>
</protein>
<accession>A0A4U6R5V1</accession>
<dbReference type="Proteomes" id="UP000308488">
    <property type="component" value="Unassembled WGS sequence"/>
</dbReference>
<evidence type="ECO:0000313" key="3">
    <source>
        <dbReference type="Proteomes" id="UP000308488"/>
    </source>
</evidence>
<proteinExistence type="predicted"/>
<evidence type="ECO:0000313" key="2">
    <source>
        <dbReference type="EMBL" id="TKV68911.1"/>
    </source>
</evidence>
<dbReference type="InterPro" id="IPR009061">
    <property type="entry name" value="DNA-bd_dom_put_sf"/>
</dbReference>
<comment type="caution">
    <text evidence="2">The sequence shown here is derived from an EMBL/GenBank/DDBJ whole genome shotgun (WGS) entry which is preliminary data.</text>
</comment>
<evidence type="ECO:0000259" key="1">
    <source>
        <dbReference type="Pfam" id="PF12728"/>
    </source>
</evidence>